<dbReference type="InterPro" id="IPR045864">
    <property type="entry name" value="aa-tRNA-synth_II/BPL/LPL"/>
</dbReference>
<dbReference type="SUPFAM" id="SSF55681">
    <property type="entry name" value="Class II aaRS and biotin synthetases"/>
    <property type="match status" value="1"/>
</dbReference>
<reference evidence="1 2" key="1">
    <citation type="journal article" date="2016" name="Nat. Commun.">
        <title>Thousands of microbial genomes shed light on interconnected biogeochemical processes in an aquifer system.</title>
        <authorList>
            <person name="Anantharaman K."/>
            <person name="Brown C.T."/>
            <person name="Hug L.A."/>
            <person name="Sharon I."/>
            <person name="Castelle C.J."/>
            <person name="Probst A.J."/>
            <person name="Thomas B.C."/>
            <person name="Singh A."/>
            <person name="Wilkins M.J."/>
            <person name="Karaoz U."/>
            <person name="Brodie E.L."/>
            <person name="Williams K.H."/>
            <person name="Hubbard S.S."/>
            <person name="Banfield J.F."/>
        </authorList>
    </citation>
    <scope>NUCLEOTIDE SEQUENCE [LARGE SCALE GENOMIC DNA]</scope>
</reference>
<accession>A0A1F4UAJ2</accession>
<evidence type="ECO:0000313" key="2">
    <source>
        <dbReference type="Proteomes" id="UP000177025"/>
    </source>
</evidence>
<protein>
    <recommendedName>
        <fullName evidence="3">DUF366 domain-containing protein</fullName>
    </recommendedName>
</protein>
<gene>
    <name evidence="1" type="ORF">A2Y85_06470</name>
</gene>
<evidence type="ECO:0008006" key="3">
    <source>
        <dbReference type="Google" id="ProtNLM"/>
    </source>
</evidence>
<dbReference type="InterPro" id="IPR007162">
    <property type="entry name" value="DUF366"/>
</dbReference>
<dbReference type="Pfam" id="PF04017">
    <property type="entry name" value="DUF366"/>
    <property type="match status" value="1"/>
</dbReference>
<sequence length="185" mass="21257">MRYRLIKEEMNYTGEQLRGNFAYTRFGLVGDSIIAFTGACDVKLKEMIDIEDLKAGKVIFSESMLHFIVECYDADLEKMVFRQILLNDIVKDQINDLKGKIVVRRNGTDLFDEEAKLSISVATVTPISSLLHFGINISSQNTPVKTRGLKDYGIDPFEFANFVLDRFAKEHDKIYNARCKVRWTQ</sequence>
<dbReference type="EMBL" id="MEUM01000088">
    <property type="protein sequence ID" value="OGC41955.1"/>
    <property type="molecule type" value="Genomic_DNA"/>
</dbReference>
<dbReference type="Proteomes" id="UP000177025">
    <property type="component" value="Unassembled WGS sequence"/>
</dbReference>
<dbReference type="AlphaFoldDB" id="A0A1F4UAJ2"/>
<evidence type="ECO:0000313" key="1">
    <source>
        <dbReference type="EMBL" id="OGC41955.1"/>
    </source>
</evidence>
<proteinExistence type="predicted"/>
<name>A0A1F4UAJ2_UNCW3</name>
<organism evidence="1 2">
    <name type="scientific">candidate division WOR-3 bacterium RBG_13_43_14</name>
    <dbReference type="NCBI Taxonomy" id="1802590"/>
    <lineage>
        <taxon>Bacteria</taxon>
        <taxon>Bacteria division WOR-3</taxon>
    </lineage>
</organism>
<comment type="caution">
    <text evidence="1">The sequence shown here is derived from an EMBL/GenBank/DDBJ whole genome shotgun (WGS) entry which is preliminary data.</text>
</comment>
<dbReference type="Gene3D" id="3.30.930.10">
    <property type="entry name" value="Bira Bifunctional Protein, Domain 2"/>
    <property type="match status" value="1"/>
</dbReference>